<accession>A0AAD9Q168</accession>
<dbReference type="AlphaFoldDB" id="A0AAD9Q168"/>
<name>A0AAD9Q168_ACRCE</name>
<dbReference type="PANTHER" id="PTHR46704">
    <property type="entry name" value="CXC DOMAIN-CONTAINING PROTEIN-RELATED"/>
    <property type="match status" value="1"/>
</dbReference>
<dbReference type="PANTHER" id="PTHR46704:SF1">
    <property type="entry name" value="TELOMERE LENGTH REGULATION PROTEIN TEL2 HOMOLOG"/>
    <property type="match status" value="1"/>
</dbReference>
<gene>
    <name evidence="1" type="ORF">P5673_025932</name>
</gene>
<keyword evidence="2" id="KW-1185">Reference proteome</keyword>
<comment type="caution">
    <text evidence="1">The sequence shown here is derived from an EMBL/GenBank/DDBJ whole genome shotgun (WGS) entry which is preliminary data.</text>
</comment>
<dbReference type="EMBL" id="JARQWQ010000083">
    <property type="protein sequence ID" value="KAK2552776.1"/>
    <property type="molecule type" value="Genomic_DNA"/>
</dbReference>
<evidence type="ECO:0008006" key="3">
    <source>
        <dbReference type="Google" id="ProtNLM"/>
    </source>
</evidence>
<organism evidence="1 2">
    <name type="scientific">Acropora cervicornis</name>
    <name type="common">Staghorn coral</name>
    <dbReference type="NCBI Taxonomy" id="6130"/>
    <lineage>
        <taxon>Eukaryota</taxon>
        <taxon>Metazoa</taxon>
        <taxon>Cnidaria</taxon>
        <taxon>Anthozoa</taxon>
        <taxon>Hexacorallia</taxon>
        <taxon>Scleractinia</taxon>
        <taxon>Astrocoeniina</taxon>
        <taxon>Acroporidae</taxon>
        <taxon>Acropora</taxon>
    </lineage>
</organism>
<sequence length="359" mass="38735">MPLHSQKAVLTVSANKKQLIGTICGNLASDVAFHTQHTSIHKLVITASDNTPTEIHKGAVYLRRDMATSHEGADNIIAQQAIMCAKQQPGAVSVIADDTDVFVLLIHHYQNEGLTSAMFMTSPVQQRSTIDIKATVEKHHAIVPGLLAAHALSGCDTVPTYFGIGKGTVLKILNAAPDSLTMLGSLNAPLSEVVHQSTKFIASCYSRIAGNDMSEIRYKVWAAKFGNTASSAPPMQSLPPSSEAFTENVKRAHLQTCIWKAAVLLDPPDLDPLKYGYLKHESSKSLLPVTVPAGVALAPDEIMSLIRCNCSEGTRRCSTMRCSCCRTRLPCTVFCKCNAGDDCSNELTRTVTDPQENSE</sequence>
<evidence type="ECO:0000313" key="2">
    <source>
        <dbReference type="Proteomes" id="UP001249851"/>
    </source>
</evidence>
<reference evidence="1" key="1">
    <citation type="journal article" date="2023" name="G3 (Bethesda)">
        <title>Whole genome assembly and annotation of the endangered Caribbean coral Acropora cervicornis.</title>
        <authorList>
            <person name="Selwyn J.D."/>
            <person name="Vollmer S.V."/>
        </authorList>
    </citation>
    <scope>NUCLEOTIDE SEQUENCE</scope>
    <source>
        <strain evidence="1">K2</strain>
    </source>
</reference>
<reference evidence="1" key="2">
    <citation type="journal article" date="2023" name="Science">
        <title>Genomic signatures of disease resistance in endangered staghorn corals.</title>
        <authorList>
            <person name="Vollmer S.V."/>
            <person name="Selwyn J.D."/>
            <person name="Despard B.A."/>
            <person name="Roesel C.L."/>
        </authorList>
    </citation>
    <scope>NUCLEOTIDE SEQUENCE</scope>
    <source>
        <strain evidence="1">K2</strain>
    </source>
</reference>
<dbReference type="Proteomes" id="UP001249851">
    <property type="component" value="Unassembled WGS sequence"/>
</dbReference>
<evidence type="ECO:0000313" key="1">
    <source>
        <dbReference type="EMBL" id="KAK2552776.1"/>
    </source>
</evidence>
<proteinExistence type="predicted"/>
<protein>
    <recommendedName>
        <fullName evidence="3">Tesmin/TSO1-like CXC domain-containing protein</fullName>
    </recommendedName>
</protein>